<feature type="compositionally biased region" description="Low complexity" evidence="1">
    <location>
        <begin position="89"/>
        <end position="108"/>
    </location>
</feature>
<dbReference type="EMBL" id="JBJKTR010000019">
    <property type="protein sequence ID" value="KAL3331967.1"/>
    <property type="molecule type" value="Genomic_DNA"/>
</dbReference>
<reference evidence="2 3" key="1">
    <citation type="submission" date="2024-05" db="EMBL/GenBank/DDBJ databases">
        <title>De novo assembly of an allotetraploid wild potato.</title>
        <authorList>
            <person name="Hosaka A.J."/>
        </authorList>
    </citation>
    <scope>NUCLEOTIDE SEQUENCE [LARGE SCALE GENOMIC DNA]</scope>
    <source>
        <tissue evidence="2">Young leaves</tissue>
    </source>
</reference>
<dbReference type="Proteomes" id="UP001627284">
    <property type="component" value="Unassembled WGS sequence"/>
</dbReference>
<evidence type="ECO:0000313" key="3">
    <source>
        <dbReference type="Proteomes" id="UP001627284"/>
    </source>
</evidence>
<feature type="compositionally biased region" description="Polar residues" evidence="1">
    <location>
        <begin position="76"/>
        <end position="88"/>
    </location>
</feature>
<accession>A0ABD2RK20</accession>
<dbReference type="EMBL" id="JBJKTR010000019">
    <property type="protein sequence ID" value="KAL3331966.1"/>
    <property type="molecule type" value="Genomic_DNA"/>
</dbReference>
<feature type="compositionally biased region" description="Polar residues" evidence="1">
    <location>
        <begin position="112"/>
        <end position="122"/>
    </location>
</feature>
<evidence type="ECO:0000313" key="2">
    <source>
        <dbReference type="EMBL" id="KAL3331964.1"/>
    </source>
</evidence>
<organism evidence="2 3">
    <name type="scientific">Solanum stoloniferum</name>
    <dbReference type="NCBI Taxonomy" id="62892"/>
    <lineage>
        <taxon>Eukaryota</taxon>
        <taxon>Viridiplantae</taxon>
        <taxon>Streptophyta</taxon>
        <taxon>Embryophyta</taxon>
        <taxon>Tracheophyta</taxon>
        <taxon>Spermatophyta</taxon>
        <taxon>Magnoliopsida</taxon>
        <taxon>eudicotyledons</taxon>
        <taxon>Gunneridae</taxon>
        <taxon>Pentapetalae</taxon>
        <taxon>asterids</taxon>
        <taxon>lamiids</taxon>
        <taxon>Solanales</taxon>
        <taxon>Solanaceae</taxon>
        <taxon>Solanoideae</taxon>
        <taxon>Solaneae</taxon>
        <taxon>Solanum</taxon>
    </lineage>
</organism>
<comment type="caution">
    <text evidence="2">The sequence shown here is derived from an EMBL/GenBank/DDBJ whole genome shotgun (WGS) entry which is preliminary data.</text>
</comment>
<name>A0ABD2RK20_9SOLN</name>
<gene>
    <name evidence="2" type="ORF">AABB24_032536</name>
</gene>
<feature type="region of interest" description="Disordered" evidence="1">
    <location>
        <begin position="59"/>
        <end position="135"/>
    </location>
</feature>
<dbReference type="AlphaFoldDB" id="A0ABD2RK20"/>
<keyword evidence="3" id="KW-1185">Reference proteome</keyword>
<protein>
    <submittedName>
        <fullName evidence="2">Uncharacterized protein</fullName>
    </submittedName>
</protein>
<evidence type="ECO:0000256" key="1">
    <source>
        <dbReference type="SAM" id="MobiDB-lite"/>
    </source>
</evidence>
<feature type="non-terminal residue" evidence="2">
    <location>
        <position position="1"/>
    </location>
</feature>
<sequence length="135" mass="14191">FFFLSSLSLQPPSPPLSLSNQPPPLSLFFSDRRPSLSSLCQQQPALPLFSFLLLSAKPAAPTSEGSNNKLRPAVSRSEQQLQPTTSQPLRSAQSAAAARGGGASSLLRPVSFSLSSGQQPETTPAAPRESSSSKL</sequence>
<dbReference type="EMBL" id="JBJKTR010000019">
    <property type="protein sequence ID" value="KAL3331964.1"/>
    <property type="molecule type" value="Genomic_DNA"/>
</dbReference>
<proteinExistence type="predicted"/>
<dbReference type="EMBL" id="JBJKTR010000019">
    <property type="protein sequence ID" value="KAL3331965.1"/>
    <property type="molecule type" value="Genomic_DNA"/>
</dbReference>